<organism evidence="2 3">
    <name type="scientific">Lepraria finkii</name>
    <dbReference type="NCBI Taxonomy" id="1340010"/>
    <lineage>
        <taxon>Eukaryota</taxon>
        <taxon>Fungi</taxon>
        <taxon>Dikarya</taxon>
        <taxon>Ascomycota</taxon>
        <taxon>Pezizomycotina</taxon>
        <taxon>Lecanoromycetes</taxon>
        <taxon>OSLEUM clade</taxon>
        <taxon>Lecanoromycetidae</taxon>
        <taxon>Lecanorales</taxon>
        <taxon>Lecanorineae</taxon>
        <taxon>Stereocaulaceae</taxon>
        <taxon>Lepraria</taxon>
    </lineage>
</organism>
<evidence type="ECO:0000259" key="1">
    <source>
        <dbReference type="Pfam" id="PF01118"/>
    </source>
</evidence>
<name>A0ABR4BAK1_9LECA</name>
<dbReference type="Proteomes" id="UP001590951">
    <property type="component" value="Unassembled WGS sequence"/>
</dbReference>
<dbReference type="Gene3D" id="3.40.50.720">
    <property type="entry name" value="NAD(P)-binding Rossmann-like Domain"/>
    <property type="match status" value="1"/>
</dbReference>
<dbReference type="InterPro" id="IPR036291">
    <property type="entry name" value="NAD(P)-bd_dom_sf"/>
</dbReference>
<dbReference type="SUPFAM" id="SSF51735">
    <property type="entry name" value="NAD(P)-binding Rossmann-fold domains"/>
    <property type="match status" value="1"/>
</dbReference>
<dbReference type="InterPro" id="IPR000534">
    <property type="entry name" value="Semialdehyde_DH_NAD-bd"/>
</dbReference>
<dbReference type="EMBL" id="JBHFEH010000013">
    <property type="protein sequence ID" value="KAL2054892.1"/>
    <property type="molecule type" value="Genomic_DNA"/>
</dbReference>
<comment type="caution">
    <text evidence="2">The sequence shown here is derived from an EMBL/GenBank/DDBJ whole genome shotgun (WGS) entry which is preliminary data.</text>
</comment>
<proteinExistence type="predicted"/>
<evidence type="ECO:0000313" key="2">
    <source>
        <dbReference type="EMBL" id="KAL2054892.1"/>
    </source>
</evidence>
<evidence type="ECO:0000313" key="3">
    <source>
        <dbReference type="Proteomes" id="UP001590951"/>
    </source>
</evidence>
<feature type="domain" description="Semialdehyde dehydrogenase NAD-binding" evidence="1">
    <location>
        <begin position="5"/>
        <end position="84"/>
    </location>
</feature>
<reference evidence="2 3" key="1">
    <citation type="submission" date="2024-09" db="EMBL/GenBank/DDBJ databases">
        <title>Rethinking Asexuality: The Enigmatic Case of Functional Sexual Genes in Lepraria (Stereocaulaceae).</title>
        <authorList>
            <person name="Doellman M."/>
            <person name="Sun Y."/>
            <person name="Barcenas-Pena A."/>
            <person name="Lumbsch H.T."/>
            <person name="Grewe F."/>
        </authorList>
    </citation>
    <scope>NUCLEOTIDE SEQUENCE [LARGE SCALE GENOMIC DNA]</scope>
    <source>
        <strain evidence="2 3">Grewe 0041</strain>
    </source>
</reference>
<gene>
    <name evidence="2" type="ORF">ABVK25_004714</name>
</gene>
<dbReference type="Pfam" id="PF01118">
    <property type="entry name" value="Semialdhyde_dh"/>
    <property type="match status" value="1"/>
</dbReference>
<sequence length="96" mass="11143">MDLRHVSSRALASQKLKGYEKRYIIYENLSVEDVWKMTDIDYWVMALPNGVAMPWIDAIKENGNNESLMIDLSADYRFDPEWTVLRNGGSNWNSTP</sequence>
<keyword evidence="3" id="KW-1185">Reference proteome</keyword>
<protein>
    <recommendedName>
        <fullName evidence="1">Semialdehyde dehydrogenase NAD-binding domain-containing protein</fullName>
    </recommendedName>
</protein>
<accession>A0ABR4BAK1</accession>